<keyword evidence="4 6" id="KW-0472">Membrane</keyword>
<feature type="region of interest" description="Disordered" evidence="5">
    <location>
        <begin position="160"/>
        <end position="221"/>
    </location>
</feature>
<evidence type="ECO:0000313" key="8">
    <source>
        <dbReference type="Proteomes" id="UP000792457"/>
    </source>
</evidence>
<evidence type="ECO:0000256" key="2">
    <source>
        <dbReference type="ARBA" id="ARBA00022692"/>
    </source>
</evidence>
<feature type="transmembrane region" description="Helical" evidence="6">
    <location>
        <begin position="111"/>
        <end position="131"/>
    </location>
</feature>
<dbReference type="PANTHER" id="PTHR11040:SF203">
    <property type="entry name" value="FI18611P1-RELATED"/>
    <property type="match status" value="1"/>
</dbReference>
<feature type="transmembrane region" description="Helical" evidence="6">
    <location>
        <begin position="66"/>
        <end position="91"/>
    </location>
</feature>
<keyword evidence="8" id="KW-1185">Reference proteome</keyword>
<dbReference type="GO" id="GO:0005886">
    <property type="term" value="C:plasma membrane"/>
    <property type="evidence" value="ECO:0007669"/>
    <property type="project" value="TreeGrafter"/>
</dbReference>
<dbReference type="EMBL" id="KZ309376">
    <property type="protein sequence ID" value="KAG8238566.1"/>
    <property type="molecule type" value="Genomic_DNA"/>
</dbReference>
<protein>
    <recommendedName>
        <fullName evidence="9">Zinc transporter ZIP1</fullName>
    </recommendedName>
</protein>
<feature type="non-terminal residue" evidence="7">
    <location>
        <position position="397"/>
    </location>
</feature>
<evidence type="ECO:0000313" key="7">
    <source>
        <dbReference type="EMBL" id="KAG8238566.1"/>
    </source>
</evidence>
<reference evidence="7" key="2">
    <citation type="submission" date="2017-10" db="EMBL/GenBank/DDBJ databases">
        <title>Ladona fulva Genome sequencing and assembly.</title>
        <authorList>
            <person name="Murali S."/>
            <person name="Richards S."/>
            <person name="Bandaranaike D."/>
            <person name="Bellair M."/>
            <person name="Blankenburg K."/>
            <person name="Chao H."/>
            <person name="Dinh H."/>
            <person name="Doddapaneni H."/>
            <person name="Dugan-Rocha S."/>
            <person name="Elkadiri S."/>
            <person name="Gnanaolivu R."/>
            <person name="Hernandez B."/>
            <person name="Skinner E."/>
            <person name="Javaid M."/>
            <person name="Lee S."/>
            <person name="Li M."/>
            <person name="Ming W."/>
            <person name="Munidasa M."/>
            <person name="Muniz J."/>
            <person name="Nguyen L."/>
            <person name="Hughes D."/>
            <person name="Osuji N."/>
            <person name="Pu L.-L."/>
            <person name="Puazo M."/>
            <person name="Qu C."/>
            <person name="Quiroz J."/>
            <person name="Raj R."/>
            <person name="Weissenberger G."/>
            <person name="Xin Y."/>
            <person name="Zou X."/>
            <person name="Han Y."/>
            <person name="Worley K."/>
            <person name="Muzny D."/>
            <person name="Gibbs R."/>
        </authorList>
    </citation>
    <scope>NUCLEOTIDE SEQUENCE</scope>
    <source>
        <strain evidence="7">Sampled in the wild</strain>
    </source>
</reference>
<dbReference type="OrthoDB" id="448280at2759"/>
<evidence type="ECO:0000256" key="6">
    <source>
        <dbReference type="SAM" id="Phobius"/>
    </source>
</evidence>
<proteinExistence type="predicted"/>
<feature type="transmembrane region" description="Helical" evidence="6">
    <location>
        <begin position="376"/>
        <end position="396"/>
    </location>
</feature>
<evidence type="ECO:0000256" key="3">
    <source>
        <dbReference type="ARBA" id="ARBA00022989"/>
    </source>
</evidence>
<organism evidence="7 8">
    <name type="scientific">Ladona fulva</name>
    <name type="common">Scarce chaser dragonfly</name>
    <name type="synonym">Libellula fulva</name>
    <dbReference type="NCBI Taxonomy" id="123851"/>
    <lineage>
        <taxon>Eukaryota</taxon>
        <taxon>Metazoa</taxon>
        <taxon>Ecdysozoa</taxon>
        <taxon>Arthropoda</taxon>
        <taxon>Hexapoda</taxon>
        <taxon>Insecta</taxon>
        <taxon>Pterygota</taxon>
        <taxon>Palaeoptera</taxon>
        <taxon>Odonata</taxon>
        <taxon>Epiprocta</taxon>
        <taxon>Anisoptera</taxon>
        <taxon>Libelluloidea</taxon>
        <taxon>Libellulidae</taxon>
        <taxon>Ladona</taxon>
    </lineage>
</organism>
<comment type="subcellular location">
    <subcellularLocation>
        <location evidence="1">Membrane</location>
        <topology evidence="1">Multi-pass membrane protein</topology>
    </subcellularLocation>
</comment>
<dbReference type="PANTHER" id="PTHR11040">
    <property type="entry name" value="ZINC/IRON TRANSPORTER"/>
    <property type="match status" value="1"/>
</dbReference>
<accession>A0A8K0P953</accession>
<evidence type="ECO:0008006" key="9">
    <source>
        <dbReference type="Google" id="ProtNLM"/>
    </source>
</evidence>
<feature type="transmembrane region" description="Helical" evidence="6">
    <location>
        <begin position="270"/>
        <end position="294"/>
    </location>
</feature>
<evidence type="ECO:0000256" key="1">
    <source>
        <dbReference type="ARBA" id="ARBA00004141"/>
    </source>
</evidence>
<dbReference type="InterPro" id="IPR003689">
    <property type="entry name" value="ZIP"/>
</dbReference>
<reference evidence="7" key="1">
    <citation type="submission" date="2013-04" db="EMBL/GenBank/DDBJ databases">
        <authorList>
            <person name="Qu J."/>
            <person name="Murali S.C."/>
            <person name="Bandaranaike D."/>
            <person name="Bellair M."/>
            <person name="Blankenburg K."/>
            <person name="Chao H."/>
            <person name="Dinh H."/>
            <person name="Doddapaneni H."/>
            <person name="Downs B."/>
            <person name="Dugan-Rocha S."/>
            <person name="Elkadiri S."/>
            <person name="Gnanaolivu R.D."/>
            <person name="Hernandez B."/>
            <person name="Javaid M."/>
            <person name="Jayaseelan J.C."/>
            <person name="Lee S."/>
            <person name="Li M."/>
            <person name="Ming W."/>
            <person name="Munidasa M."/>
            <person name="Muniz J."/>
            <person name="Nguyen L."/>
            <person name="Ongeri F."/>
            <person name="Osuji N."/>
            <person name="Pu L.-L."/>
            <person name="Puazo M."/>
            <person name="Qu C."/>
            <person name="Quiroz J."/>
            <person name="Raj R."/>
            <person name="Weissenberger G."/>
            <person name="Xin Y."/>
            <person name="Zou X."/>
            <person name="Han Y."/>
            <person name="Richards S."/>
            <person name="Worley K."/>
            <person name="Muzny D."/>
            <person name="Gibbs R."/>
        </authorList>
    </citation>
    <scope>NUCLEOTIDE SEQUENCE</scope>
    <source>
        <strain evidence="7">Sampled in the wild</strain>
    </source>
</reference>
<dbReference type="Proteomes" id="UP000792457">
    <property type="component" value="Unassembled WGS sequence"/>
</dbReference>
<feature type="transmembrane region" description="Helical" evidence="6">
    <location>
        <begin position="301"/>
        <end position="322"/>
    </location>
</feature>
<gene>
    <name evidence="7" type="ORF">J437_LFUL017108</name>
</gene>
<name>A0A8K0P953_LADFU</name>
<evidence type="ECO:0000256" key="5">
    <source>
        <dbReference type="SAM" id="MobiDB-lite"/>
    </source>
</evidence>
<keyword evidence="3 6" id="KW-1133">Transmembrane helix</keyword>
<keyword evidence="2 6" id="KW-0812">Transmembrane</keyword>
<feature type="transmembrane region" description="Helical" evidence="6">
    <location>
        <begin position="342"/>
        <end position="364"/>
    </location>
</feature>
<evidence type="ECO:0000256" key="4">
    <source>
        <dbReference type="ARBA" id="ARBA00023136"/>
    </source>
</evidence>
<sequence length="397" mass="41160">MASTLPPTSEVPVVIENTERDALVAKIVSMAVLGLVPFALGVLPARLASYLGWNRHEKGDVESRHAVGGLAVSLLLCFGGGVLLCTTFLHLQPEVREGVEALQNAGRLPELKGIHLSELLICIGFFLVYLAEEVVHAVLDSRHEEEEAAALHRTVSLRRCTRQGHESGGGGGPTVIPRSSAGSPLDAETRMTGGPLPHIHSPAATATVRPEAPSPVSTVGNGHSHSHISYDTLRADSVAASLKGLLAVLALSFHAVFEGLAVGLESSASSVWVLCGAIAAHKFVIAFCVGVELVSSRTRPALLVAYVATFAMVTPLGIGAGIAVTAAESGQIDGLSTASSSVVAVILQGMAAGTLLYVVFFEVLQRERAGSHAPSAGLCHLLAILVGFGLMLGLQIL</sequence>
<dbReference type="AlphaFoldDB" id="A0A8K0P953"/>
<comment type="caution">
    <text evidence="7">The sequence shown here is derived from an EMBL/GenBank/DDBJ whole genome shotgun (WGS) entry which is preliminary data.</text>
</comment>
<dbReference type="GO" id="GO:0005385">
    <property type="term" value="F:zinc ion transmembrane transporter activity"/>
    <property type="evidence" value="ECO:0007669"/>
    <property type="project" value="TreeGrafter"/>
</dbReference>
<dbReference type="Pfam" id="PF02535">
    <property type="entry name" value="Zip"/>
    <property type="match status" value="1"/>
</dbReference>
<feature type="transmembrane region" description="Helical" evidence="6">
    <location>
        <begin position="244"/>
        <end position="264"/>
    </location>
</feature>
<feature type="transmembrane region" description="Helical" evidence="6">
    <location>
        <begin position="23"/>
        <end position="45"/>
    </location>
</feature>